<dbReference type="AlphaFoldDB" id="A0A1E4SB21"/>
<accession>A0A1E4SB21</accession>
<organism evidence="2 3">
    <name type="scientific">Suhomyces tanzawaensis NRRL Y-17324</name>
    <dbReference type="NCBI Taxonomy" id="984487"/>
    <lineage>
        <taxon>Eukaryota</taxon>
        <taxon>Fungi</taxon>
        <taxon>Dikarya</taxon>
        <taxon>Ascomycota</taxon>
        <taxon>Saccharomycotina</taxon>
        <taxon>Pichiomycetes</taxon>
        <taxon>Debaryomycetaceae</taxon>
        <taxon>Suhomyces</taxon>
    </lineage>
</organism>
<evidence type="ECO:0000313" key="3">
    <source>
        <dbReference type="Proteomes" id="UP000094285"/>
    </source>
</evidence>
<dbReference type="InterPro" id="IPR036397">
    <property type="entry name" value="RNaseH_sf"/>
</dbReference>
<dbReference type="Pfam" id="PF13358">
    <property type="entry name" value="DDE_3"/>
    <property type="match status" value="1"/>
</dbReference>
<gene>
    <name evidence="2" type="ORF">CANTADRAFT_149038</name>
</gene>
<feature type="domain" description="Tc1-like transposase DDE" evidence="1">
    <location>
        <begin position="13"/>
        <end position="86"/>
    </location>
</feature>
<dbReference type="GO" id="GO:0003676">
    <property type="term" value="F:nucleic acid binding"/>
    <property type="evidence" value="ECO:0007669"/>
    <property type="project" value="InterPro"/>
</dbReference>
<dbReference type="GeneID" id="30980461"/>
<dbReference type="Gene3D" id="3.30.420.10">
    <property type="entry name" value="Ribonuclease H-like superfamily/Ribonuclease H"/>
    <property type="match status" value="1"/>
</dbReference>
<reference evidence="3" key="1">
    <citation type="submission" date="2016-05" db="EMBL/GenBank/DDBJ databases">
        <title>Comparative genomics of biotechnologically important yeasts.</title>
        <authorList>
            <consortium name="DOE Joint Genome Institute"/>
            <person name="Riley R."/>
            <person name="Haridas S."/>
            <person name="Wolfe K.H."/>
            <person name="Lopes M.R."/>
            <person name="Hittinger C.T."/>
            <person name="Goker M."/>
            <person name="Salamov A."/>
            <person name="Wisecaver J."/>
            <person name="Long T.M."/>
            <person name="Aerts A.L."/>
            <person name="Barry K."/>
            <person name="Choi C."/>
            <person name="Clum A."/>
            <person name="Coughlan A.Y."/>
            <person name="Deshpande S."/>
            <person name="Douglass A.P."/>
            <person name="Hanson S.J."/>
            <person name="Klenk H.-P."/>
            <person name="Labutti K."/>
            <person name="Lapidus A."/>
            <person name="Lindquist E."/>
            <person name="Lipzen A."/>
            <person name="Meier-Kolthoff J.P."/>
            <person name="Ohm R.A."/>
            <person name="Otillar R.P."/>
            <person name="Pangilinan J."/>
            <person name="Peng Y."/>
            <person name="Rokas A."/>
            <person name="Rosa C.A."/>
            <person name="Scheuner C."/>
            <person name="Sibirny A.A."/>
            <person name="Slot J.C."/>
            <person name="Stielow J.B."/>
            <person name="Sun H."/>
            <person name="Kurtzman C.P."/>
            <person name="Blackwell M."/>
            <person name="Grigoriev I.V."/>
            <person name="Jeffries T.W."/>
        </authorList>
    </citation>
    <scope>NUCLEOTIDE SEQUENCE [LARGE SCALE GENOMIC DNA]</scope>
    <source>
        <strain evidence="3">NRRL Y-17324</strain>
    </source>
</reference>
<proteinExistence type="predicted"/>
<sequence length="105" mass="12549">MIDPSKGTVTGHYKQFLLNVMDVLDNNSLMSNSYLIMDNANSQKNPSISRIISYREYRILFLAPFFQELNQIEQFWHQLKSKAKEKIILPKKQFKQELQRLQIWQ</sequence>
<dbReference type="STRING" id="984487.A0A1E4SB21"/>
<keyword evidence="3" id="KW-1185">Reference proteome</keyword>
<protein>
    <recommendedName>
        <fullName evidence="1">Tc1-like transposase DDE domain-containing protein</fullName>
    </recommendedName>
</protein>
<dbReference type="EMBL" id="KV453918">
    <property type="protein sequence ID" value="ODV76675.1"/>
    <property type="molecule type" value="Genomic_DNA"/>
</dbReference>
<dbReference type="Proteomes" id="UP000094285">
    <property type="component" value="Unassembled WGS sequence"/>
</dbReference>
<dbReference type="RefSeq" id="XP_020061797.1">
    <property type="nucleotide sequence ID" value="XM_020206324.1"/>
</dbReference>
<name>A0A1E4SB21_9ASCO</name>
<dbReference type="InterPro" id="IPR038717">
    <property type="entry name" value="Tc1-like_DDE_dom"/>
</dbReference>
<evidence type="ECO:0000313" key="2">
    <source>
        <dbReference type="EMBL" id="ODV76675.1"/>
    </source>
</evidence>
<evidence type="ECO:0000259" key="1">
    <source>
        <dbReference type="Pfam" id="PF13358"/>
    </source>
</evidence>
<dbReference type="OrthoDB" id="4022870at2759"/>